<accession>A0A7S7NRP7</accession>
<evidence type="ECO:0008006" key="4">
    <source>
        <dbReference type="Google" id="ProtNLM"/>
    </source>
</evidence>
<proteinExistence type="predicted"/>
<feature type="region of interest" description="Disordered" evidence="1">
    <location>
        <begin position="289"/>
        <end position="309"/>
    </location>
</feature>
<feature type="region of interest" description="Disordered" evidence="1">
    <location>
        <begin position="190"/>
        <end position="259"/>
    </location>
</feature>
<dbReference type="EMBL" id="CP063849">
    <property type="protein sequence ID" value="QOY88451.1"/>
    <property type="molecule type" value="Genomic_DNA"/>
</dbReference>
<dbReference type="Proteomes" id="UP000593892">
    <property type="component" value="Chromosome"/>
</dbReference>
<organism evidence="2 3">
    <name type="scientific">Paludibaculum fermentans</name>
    <dbReference type="NCBI Taxonomy" id="1473598"/>
    <lineage>
        <taxon>Bacteria</taxon>
        <taxon>Pseudomonadati</taxon>
        <taxon>Acidobacteriota</taxon>
        <taxon>Terriglobia</taxon>
        <taxon>Bryobacterales</taxon>
        <taxon>Bryobacteraceae</taxon>
        <taxon>Paludibaculum</taxon>
    </lineage>
</organism>
<dbReference type="SUPFAM" id="SSF74653">
    <property type="entry name" value="TolA/TonB C-terminal domain"/>
    <property type="match status" value="1"/>
</dbReference>
<feature type="region of interest" description="Disordered" evidence="1">
    <location>
        <begin position="505"/>
        <end position="528"/>
    </location>
</feature>
<evidence type="ECO:0000313" key="3">
    <source>
        <dbReference type="Proteomes" id="UP000593892"/>
    </source>
</evidence>
<sequence>MTEHLHKDSGRNGEGVGSNSSIGRWTMPDSGAVFTMDAVLIQKLRSFILEGFHILPKRGAEMGGILLGRVISEAPLAVEVTGFEPVPCEYRYGPSYILSDADRAKLEQALGSHAALDQQGESAPEPASTVVGFFRSCTGRELALDAADQQLMRKYFPEPRHFLLSLRPLSIFECEAWFFSRINGVLPRLPSQPPEPFGQPMAKQDRSGERNSRSAQAAAAAPEHDVDAAVEAPEPASFPVEPVQGRPASAEGQASEEVERTGSKVLAARAGAGLLFSAGGPPADTTPVDHKISQPPQIARPGAEDLPGGDEAWRLVERRRMLREQRDASGSQRIDGAPVAATATETQPEHRWLLDEHAAEPHKHRLWQLIAALLVLLVGGGAGYQFWDAQQRARWTRLGLDAKPGADGMEVTWDRKSPALKEASRGVLEVVESGDSADARGSAKGEAFGQPRSVELDGKALSLGHFTFSTSSKDVIFRLQLYSTGLANAVESVRVVAPGGPAAGKELAAKPAAQPPVRTPGAAPQAAAALKPVADEHPAPAASNVVRSDVPPAPAARVQTAGPPAGAPAAPMVPAAIPAAAIYEIQPTVPEGVRARIHQPITVTVEVSIDAQGRVTSAAARGDGDGVYRYLAGKATAAAQSWKFRPARSAGGAAISSTQLVYFTFRA</sequence>
<dbReference type="Gene3D" id="3.30.1150.10">
    <property type="match status" value="1"/>
</dbReference>
<feature type="compositionally biased region" description="Basic and acidic residues" evidence="1">
    <location>
        <begin position="203"/>
        <end position="212"/>
    </location>
</feature>
<dbReference type="AlphaFoldDB" id="A0A7S7NRP7"/>
<name>A0A7S7NRP7_PALFE</name>
<dbReference type="RefSeq" id="WP_194450113.1">
    <property type="nucleotide sequence ID" value="NZ_CP063849.1"/>
</dbReference>
<feature type="compositionally biased region" description="Basic and acidic residues" evidence="1">
    <location>
        <begin position="1"/>
        <end position="11"/>
    </location>
</feature>
<feature type="region of interest" description="Disordered" evidence="1">
    <location>
        <begin position="1"/>
        <end position="23"/>
    </location>
</feature>
<evidence type="ECO:0000256" key="1">
    <source>
        <dbReference type="SAM" id="MobiDB-lite"/>
    </source>
</evidence>
<dbReference type="KEGG" id="pfer:IRI77_00355"/>
<reference evidence="2 3" key="1">
    <citation type="submission" date="2020-10" db="EMBL/GenBank/DDBJ databases">
        <title>Complete genome sequence of Paludibaculum fermentans P105T, a facultatively anaerobic acidobacterium capable of dissimilatory Fe(III) reduction.</title>
        <authorList>
            <person name="Dedysh S.N."/>
            <person name="Beletsky A.V."/>
            <person name="Kulichevskaya I.S."/>
            <person name="Mardanov A.V."/>
            <person name="Ravin N.V."/>
        </authorList>
    </citation>
    <scope>NUCLEOTIDE SEQUENCE [LARGE SCALE GENOMIC DNA]</scope>
    <source>
        <strain evidence="2 3">P105</strain>
    </source>
</reference>
<evidence type="ECO:0000313" key="2">
    <source>
        <dbReference type="EMBL" id="QOY88451.1"/>
    </source>
</evidence>
<keyword evidence="3" id="KW-1185">Reference proteome</keyword>
<gene>
    <name evidence="2" type="ORF">IRI77_00355</name>
</gene>
<protein>
    <recommendedName>
        <fullName evidence="4">TonB C-terminal domain-containing protein</fullName>
    </recommendedName>
</protein>